<evidence type="ECO:0000313" key="2">
    <source>
        <dbReference type="EMBL" id="WPC05957.1"/>
    </source>
</evidence>
<dbReference type="EMBL" id="CP137892">
    <property type="protein sequence ID" value="WPC05957.1"/>
    <property type="molecule type" value="Genomic_DNA"/>
</dbReference>
<proteinExistence type="predicted"/>
<dbReference type="PANTHER" id="PTHR13696">
    <property type="entry name" value="P-LOOP CONTAINING NUCLEOSIDE TRIPHOSPHATE HYDROLASE"/>
    <property type="match status" value="1"/>
</dbReference>
<evidence type="ECO:0000313" key="3">
    <source>
        <dbReference type="Proteomes" id="UP001305928"/>
    </source>
</evidence>
<accession>A0ABZ0PXP1</accession>
<dbReference type="RefSeq" id="WP_318645142.1">
    <property type="nucleotide sequence ID" value="NZ_CP137892.1"/>
</dbReference>
<name>A0ABZ0PXP1_9PSED</name>
<dbReference type="SUPFAM" id="SSF52540">
    <property type="entry name" value="P-loop containing nucleoside triphosphate hydrolases"/>
    <property type="match status" value="2"/>
</dbReference>
<gene>
    <name evidence="2" type="ORF">SBP02_04180</name>
</gene>
<protein>
    <submittedName>
        <fullName evidence="2">AAA family ATPase</fullName>
    </submittedName>
</protein>
<reference evidence="2 3" key="1">
    <citation type="submission" date="2023-11" db="EMBL/GenBank/DDBJ databases">
        <title>Complete genome of Pseudomonas benzenivorans BA3361.</title>
        <authorList>
            <person name="Shin S.Y."/>
            <person name="Song J."/>
            <person name="Kang H."/>
        </authorList>
    </citation>
    <scope>NUCLEOTIDE SEQUENCE [LARGE SCALE GENOMIC DNA]</scope>
    <source>
        <strain evidence="2 3">HNIBRBA3361</strain>
    </source>
</reference>
<organism evidence="2 3">
    <name type="scientific">Pseudomonas benzenivorans</name>
    <dbReference type="NCBI Taxonomy" id="556533"/>
    <lineage>
        <taxon>Bacteria</taxon>
        <taxon>Pseudomonadati</taxon>
        <taxon>Pseudomonadota</taxon>
        <taxon>Gammaproteobacteria</taxon>
        <taxon>Pseudomonadales</taxon>
        <taxon>Pseudomonadaceae</taxon>
        <taxon>Pseudomonas</taxon>
    </lineage>
</organism>
<dbReference type="Gene3D" id="3.40.50.300">
    <property type="entry name" value="P-loop containing nucleotide triphosphate hydrolases"/>
    <property type="match status" value="1"/>
</dbReference>
<feature type="domain" description="AAA" evidence="1">
    <location>
        <begin position="111"/>
        <end position="279"/>
    </location>
</feature>
<evidence type="ECO:0000259" key="1">
    <source>
        <dbReference type="Pfam" id="PF13614"/>
    </source>
</evidence>
<sequence length="839" mass="94584">MSTIKNLIDKISPILKYKIGYYHPSLYIICIDDAFKGKGREEKLEYIQEKCGVTTQEILRLEAATLACVEAIHEGELSEYQFALDKNSVPMHWLELFASTKTRRRKPLAQSIHFYGYKGGQARTSVLTSLAKNLANDGYRVLVVDADIEAPSISQIFSVSASTPERTLMGLYGWTGETVPLTAYSGRNPEGRIDILPTRPDIPLYDLDYAAFTLKSTIDTASNSKAAERLLKLLEEKTLDHDIVIFDHRTGLSSAIVPITQAWPGPVIVSIRNDDLSMQASSYISKLFETNPGNPGAFVSFSFSPSEQDTTREAKSQDFFLDILGAQLEKDNEEEEVIDISVLTRYWISWTFDPAYLGTTCPDFEKLSQKNQDAIYQLREILGLESSAPKPIRDRSAEHLNVFSESLHESGAKSSLPFIETPHIARLFQANNGINYVLGRKGTGKTRIFKEMVEVGLADPLFSAADSNSRGLTSHSAETIELIRSCGENYQDFWWTVLNKGLINTLGITDAVSGSAKQTIDLCSRLQGRKTFLIDGVETVVGSSKLSECTEALLRMLSTVQNDPEISQKISVILFIRSDLVSSAFQNIEQQTHNRKIEVKWDRESIFNFVLIGISHLNWFREKFEAPCAEIDRLRPELTRGQVGLDKCLEILLQIFPSQLRRSNIRTLTFFNTYFSDAGVETNSKASFYPRLYIKFLNNICTSARERSAEALDSDRKVSQSLLFEAHEVAAKEFMGEVTQELSYSLNLSGNQTDNTERVTNLVAALEELSTPFSFESICKTIYERLNKSVNIENIKTSMRKMKDMGIFEERLGFPGQWRAGGLYKYALRMKYVRKLKQD</sequence>
<dbReference type="PANTHER" id="PTHR13696:SF99">
    <property type="entry name" value="COBYRINIC ACID AC-DIAMIDE SYNTHASE"/>
    <property type="match status" value="1"/>
</dbReference>
<dbReference type="InterPro" id="IPR050678">
    <property type="entry name" value="DNA_Partitioning_ATPase"/>
</dbReference>
<keyword evidence="3" id="KW-1185">Reference proteome</keyword>
<dbReference type="Proteomes" id="UP001305928">
    <property type="component" value="Chromosome"/>
</dbReference>
<dbReference type="InterPro" id="IPR025669">
    <property type="entry name" value="AAA_dom"/>
</dbReference>
<dbReference type="Pfam" id="PF13614">
    <property type="entry name" value="AAA_31"/>
    <property type="match status" value="1"/>
</dbReference>
<dbReference type="InterPro" id="IPR027417">
    <property type="entry name" value="P-loop_NTPase"/>
</dbReference>